<evidence type="ECO:0000313" key="2">
    <source>
        <dbReference type="Proteomes" id="UP001501787"/>
    </source>
</evidence>
<sequence length="171" mass="19909">MAQKNPAAQYYQERTNQKLYFCRLACQAAGETADKQLYQAHCENAIFHLYGTFLAFLQELNQYYELPLMAPTVLEIQSALEARTQISPEINRLQQLQEAGFLADILHAYERCLQPNYDAAQQAMPKVQDKDIVINVVTMSNRWLPDEDSIREWRQQLLDLIDSLREGMRSY</sequence>
<dbReference type="Proteomes" id="UP001501787">
    <property type="component" value="Unassembled WGS sequence"/>
</dbReference>
<accession>A0ABN0VSY4</accession>
<dbReference type="RefSeq" id="WP_201504766.1">
    <property type="nucleotide sequence ID" value="NZ_BAAAFR010000002.1"/>
</dbReference>
<dbReference type="EMBL" id="BAAAFR010000002">
    <property type="protein sequence ID" value="GAA0316534.1"/>
    <property type="molecule type" value="Genomic_DNA"/>
</dbReference>
<evidence type="ECO:0008006" key="3">
    <source>
        <dbReference type="Google" id="ProtNLM"/>
    </source>
</evidence>
<proteinExistence type="predicted"/>
<reference evidence="1 2" key="1">
    <citation type="journal article" date="2019" name="Int. J. Syst. Evol. Microbiol.">
        <title>The Global Catalogue of Microorganisms (GCM) 10K type strain sequencing project: providing services to taxonomists for standard genome sequencing and annotation.</title>
        <authorList>
            <consortium name="The Broad Institute Genomics Platform"/>
            <consortium name="The Broad Institute Genome Sequencing Center for Infectious Disease"/>
            <person name="Wu L."/>
            <person name="Ma J."/>
        </authorList>
    </citation>
    <scope>NUCLEOTIDE SEQUENCE [LARGE SCALE GENOMIC DNA]</scope>
    <source>
        <strain evidence="1 2">JCM 16343</strain>
    </source>
</reference>
<name>A0ABN0VSY4_9GAMM</name>
<dbReference type="InterPro" id="IPR046493">
    <property type="entry name" value="DUF6586"/>
</dbReference>
<organism evidence="1 2">
    <name type="scientific">Psychrobacter aestuarii</name>
    <dbReference type="NCBI Taxonomy" id="556327"/>
    <lineage>
        <taxon>Bacteria</taxon>
        <taxon>Pseudomonadati</taxon>
        <taxon>Pseudomonadota</taxon>
        <taxon>Gammaproteobacteria</taxon>
        <taxon>Moraxellales</taxon>
        <taxon>Moraxellaceae</taxon>
        <taxon>Psychrobacter</taxon>
    </lineage>
</organism>
<protein>
    <recommendedName>
        <fullName evidence="3">PasA protein</fullName>
    </recommendedName>
</protein>
<evidence type="ECO:0000313" key="1">
    <source>
        <dbReference type="EMBL" id="GAA0316534.1"/>
    </source>
</evidence>
<dbReference type="Pfam" id="PF20227">
    <property type="entry name" value="DUF6586"/>
    <property type="match status" value="1"/>
</dbReference>
<keyword evidence="2" id="KW-1185">Reference proteome</keyword>
<gene>
    <name evidence="1" type="ORF">GCM10009129_12390</name>
</gene>
<comment type="caution">
    <text evidence="1">The sequence shown here is derived from an EMBL/GenBank/DDBJ whole genome shotgun (WGS) entry which is preliminary data.</text>
</comment>